<evidence type="ECO:0000313" key="2">
    <source>
        <dbReference type="EnsemblPlants" id="AET2Gv20689900.22"/>
    </source>
</evidence>
<dbReference type="GO" id="GO:0000166">
    <property type="term" value="F:nucleotide binding"/>
    <property type="evidence" value="ECO:0007669"/>
    <property type="project" value="InterPro"/>
</dbReference>
<name>A0A453C098_AEGTS</name>
<dbReference type="InterPro" id="IPR010997">
    <property type="entry name" value="HRDC-like_sf"/>
</dbReference>
<organism evidence="2 3">
    <name type="scientific">Aegilops tauschii subsp. strangulata</name>
    <name type="common">Goatgrass</name>
    <dbReference type="NCBI Taxonomy" id="200361"/>
    <lineage>
        <taxon>Eukaryota</taxon>
        <taxon>Viridiplantae</taxon>
        <taxon>Streptophyta</taxon>
        <taxon>Embryophyta</taxon>
        <taxon>Tracheophyta</taxon>
        <taxon>Spermatophyta</taxon>
        <taxon>Magnoliopsida</taxon>
        <taxon>Liliopsida</taxon>
        <taxon>Poales</taxon>
        <taxon>Poaceae</taxon>
        <taxon>BOP clade</taxon>
        <taxon>Pooideae</taxon>
        <taxon>Triticodae</taxon>
        <taxon>Triticeae</taxon>
        <taxon>Triticinae</taxon>
        <taxon>Aegilops</taxon>
    </lineage>
</organism>
<proteinExistence type="predicted"/>
<reference evidence="2" key="5">
    <citation type="journal article" date="2021" name="G3 (Bethesda)">
        <title>Aegilops tauschii genome assembly Aet v5.0 features greater sequence contiguity and improved annotation.</title>
        <authorList>
            <person name="Wang L."/>
            <person name="Zhu T."/>
            <person name="Rodriguez J.C."/>
            <person name="Deal K.R."/>
            <person name="Dubcovsky J."/>
            <person name="McGuire P.E."/>
            <person name="Lux T."/>
            <person name="Spannagl M."/>
            <person name="Mayer K.F.X."/>
            <person name="Baldrich P."/>
            <person name="Meyers B.C."/>
            <person name="Huo N."/>
            <person name="Gu Y.Q."/>
            <person name="Zhou H."/>
            <person name="Devos K.M."/>
            <person name="Bennetzen J.L."/>
            <person name="Unver T."/>
            <person name="Budak H."/>
            <person name="Gulick P.J."/>
            <person name="Galiba G."/>
            <person name="Kalapos B."/>
            <person name="Nelson D.R."/>
            <person name="Li P."/>
            <person name="You F.M."/>
            <person name="Luo M.C."/>
            <person name="Dvorak J."/>
        </authorList>
    </citation>
    <scope>NUCLEOTIDE SEQUENCE [LARGE SCALE GENOMIC DNA]</scope>
    <source>
        <strain evidence="2">cv. AL8/78</strain>
    </source>
</reference>
<dbReference type="Pfam" id="PF00570">
    <property type="entry name" value="HRDC"/>
    <property type="match status" value="1"/>
</dbReference>
<reference evidence="3" key="1">
    <citation type="journal article" date="2014" name="Science">
        <title>Ancient hybridizations among the ancestral genomes of bread wheat.</title>
        <authorList>
            <consortium name="International Wheat Genome Sequencing Consortium,"/>
            <person name="Marcussen T."/>
            <person name="Sandve S.R."/>
            <person name="Heier L."/>
            <person name="Spannagl M."/>
            <person name="Pfeifer M."/>
            <person name="Jakobsen K.S."/>
            <person name="Wulff B.B."/>
            <person name="Steuernagel B."/>
            <person name="Mayer K.F."/>
            <person name="Olsen O.A."/>
        </authorList>
    </citation>
    <scope>NUCLEOTIDE SEQUENCE [LARGE SCALE GENOMIC DNA]</scope>
    <source>
        <strain evidence="3">cv. AL8/78</strain>
    </source>
</reference>
<dbReference type="Gene3D" id="1.10.150.80">
    <property type="entry name" value="HRDC domain"/>
    <property type="match status" value="1"/>
</dbReference>
<dbReference type="SUPFAM" id="SSF47819">
    <property type="entry name" value="HRDC-like"/>
    <property type="match status" value="1"/>
</dbReference>
<dbReference type="Gramene" id="AET2Gv20689900.22">
    <property type="protein sequence ID" value="AET2Gv20689900.22"/>
    <property type="gene ID" value="AET2Gv20689900"/>
</dbReference>
<evidence type="ECO:0000259" key="1">
    <source>
        <dbReference type="PROSITE" id="PS50967"/>
    </source>
</evidence>
<reference evidence="2" key="4">
    <citation type="submission" date="2019-03" db="UniProtKB">
        <authorList>
            <consortium name="EnsemblPlants"/>
        </authorList>
    </citation>
    <scope>IDENTIFICATION</scope>
</reference>
<keyword evidence="3" id="KW-1185">Reference proteome</keyword>
<sequence length="94" mass="10747">MICMLFCRFPTADKAPKMGKLDESSISQVNKTVQRQSEMDENFSSLLYETLRILRSQIAEGTAGCGVHHIFKNETLKEISTRIPRTKEELLEIN</sequence>
<accession>A0A453C098</accession>
<dbReference type="InterPro" id="IPR002121">
    <property type="entry name" value="HRDC_dom"/>
</dbReference>
<dbReference type="EnsemblPlants" id="AET2Gv20689900.22">
    <property type="protein sequence ID" value="AET2Gv20689900.22"/>
    <property type="gene ID" value="AET2Gv20689900"/>
</dbReference>
<reference evidence="2" key="3">
    <citation type="journal article" date="2017" name="Nature">
        <title>Genome sequence of the progenitor of the wheat D genome Aegilops tauschii.</title>
        <authorList>
            <person name="Luo M.C."/>
            <person name="Gu Y.Q."/>
            <person name="Puiu D."/>
            <person name="Wang H."/>
            <person name="Twardziok S.O."/>
            <person name="Deal K.R."/>
            <person name="Huo N."/>
            <person name="Zhu T."/>
            <person name="Wang L."/>
            <person name="Wang Y."/>
            <person name="McGuire P.E."/>
            <person name="Liu S."/>
            <person name="Long H."/>
            <person name="Ramasamy R.K."/>
            <person name="Rodriguez J.C."/>
            <person name="Van S.L."/>
            <person name="Yuan L."/>
            <person name="Wang Z."/>
            <person name="Xia Z."/>
            <person name="Xiao L."/>
            <person name="Anderson O.D."/>
            <person name="Ouyang S."/>
            <person name="Liang Y."/>
            <person name="Zimin A.V."/>
            <person name="Pertea G."/>
            <person name="Qi P."/>
            <person name="Bennetzen J.L."/>
            <person name="Dai X."/>
            <person name="Dawson M.W."/>
            <person name="Muller H.G."/>
            <person name="Kugler K."/>
            <person name="Rivarola-Duarte L."/>
            <person name="Spannagl M."/>
            <person name="Mayer K.F.X."/>
            <person name="Lu F.H."/>
            <person name="Bevan M.W."/>
            <person name="Leroy P."/>
            <person name="Li P."/>
            <person name="You F.M."/>
            <person name="Sun Q."/>
            <person name="Liu Z."/>
            <person name="Lyons E."/>
            <person name="Wicker T."/>
            <person name="Salzberg S.L."/>
            <person name="Devos K.M."/>
            <person name="Dvorak J."/>
        </authorList>
    </citation>
    <scope>NUCLEOTIDE SEQUENCE [LARGE SCALE GENOMIC DNA]</scope>
    <source>
        <strain evidence="2">cv. AL8/78</strain>
    </source>
</reference>
<dbReference type="AlphaFoldDB" id="A0A453C098"/>
<dbReference type="PROSITE" id="PS50967">
    <property type="entry name" value="HRDC"/>
    <property type="match status" value="1"/>
</dbReference>
<evidence type="ECO:0000313" key="3">
    <source>
        <dbReference type="Proteomes" id="UP000015105"/>
    </source>
</evidence>
<dbReference type="GO" id="GO:0003676">
    <property type="term" value="F:nucleic acid binding"/>
    <property type="evidence" value="ECO:0007669"/>
    <property type="project" value="InterPro"/>
</dbReference>
<protein>
    <recommendedName>
        <fullName evidence="1">HRDC domain-containing protein</fullName>
    </recommendedName>
</protein>
<dbReference type="InterPro" id="IPR044876">
    <property type="entry name" value="HRDC_dom_sf"/>
</dbReference>
<dbReference type="Proteomes" id="UP000015105">
    <property type="component" value="Chromosome 2D"/>
</dbReference>
<feature type="domain" description="HRDC" evidence="1">
    <location>
        <begin position="41"/>
        <end position="94"/>
    </location>
</feature>
<reference evidence="3" key="2">
    <citation type="journal article" date="2017" name="Nat. Plants">
        <title>The Aegilops tauschii genome reveals multiple impacts of transposons.</title>
        <authorList>
            <person name="Zhao G."/>
            <person name="Zou C."/>
            <person name="Li K."/>
            <person name="Wang K."/>
            <person name="Li T."/>
            <person name="Gao L."/>
            <person name="Zhang X."/>
            <person name="Wang H."/>
            <person name="Yang Z."/>
            <person name="Liu X."/>
            <person name="Jiang W."/>
            <person name="Mao L."/>
            <person name="Kong X."/>
            <person name="Jiao Y."/>
            <person name="Jia J."/>
        </authorList>
    </citation>
    <scope>NUCLEOTIDE SEQUENCE [LARGE SCALE GENOMIC DNA]</scope>
    <source>
        <strain evidence="3">cv. AL8/78</strain>
    </source>
</reference>